<dbReference type="InterPro" id="IPR002516">
    <property type="entry name" value="Glyco_trans_11"/>
</dbReference>
<accession>X1TXA9</accession>
<dbReference type="AlphaFoldDB" id="X1TXA9"/>
<feature type="non-terminal residue" evidence="3">
    <location>
        <position position="221"/>
    </location>
</feature>
<dbReference type="Pfam" id="PF01531">
    <property type="entry name" value="Glyco_transf_11"/>
    <property type="match status" value="1"/>
</dbReference>
<dbReference type="EMBL" id="BARW01015221">
    <property type="protein sequence ID" value="GAI92220.1"/>
    <property type="molecule type" value="Genomic_DNA"/>
</dbReference>
<dbReference type="CDD" id="cd11301">
    <property type="entry name" value="Fut1_Fut2_like"/>
    <property type="match status" value="1"/>
</dbReference>
<comment type="caution">
    <text evidence="3">The sequence shown here is derived from an EMBL/GenBank/DDBJ whole genome shotgun (WGS) entry which is preliminary data.</text>
</comment>
<keyword evidence="1" id="KW-0328">Glycosyltransferase</keyword>
<evidence type="ECO:0008006" key="4">
    <source>
        <dbReference type="Google" id="ProtNLM"/>
    </source>
</evidence>
<dbReference type="GO" id="GO:0005975">
    <property type="term" value="P:carbohydrate metabolic process"/>
    <property type="evidence" value="ECO:0007669"/>
    <property type="project" value="InterPro"/>
</dbReference>
<proteinExistence type="predicted"/>
<dbReference type="PANTHER" id="PTHR11927">
    <property type="entry name" value="GALACTOSIDE 2-L-FUCOSYLTRANSFERASE"/>
    <property type="match status" value="1"/>
</dbReference>
<dbReference type="PANTHER" id="PTHR11927:SF9">
    <property type="entry name" value="L-FUCOSYLTRANSFERASE"/>
    <property type="match status" value="1"/>
</dbReference>
<gene>
    <name evidence="3" type="ORF">S12H4_26769</name>
</gene>
<evidence type="ECO:0000256" key="1">
    <source>
        <dbReference type="ARBA" id="ARBA00022676"/>
    </source>
</evidence>
<sequence>MIITKLIGGLGNQLFQYAVARHIAEIHRTILKIDISGFETYKLQKYSLWPFNIQENFASLEEVTALTVRKRRIVERVTRRVLRRPPKPAPTHIREKKRFHFDPEILNLPTGVYLDGSWQSEKYFADIEAVIRQEFTVKTPQVGKDKELAEQMASCESVSLHIRRGDYVSNPRTKQILGPSDLDYYFRCVEYFTQMVKNPHFFIFSDEPKWARNNLKLSHPT</sequence>
<protein>
    <recommendedName>
        <fullName evidence="4">Alpha-1,2-fucosyltransferase</fullName>
    </recommendedName>
</protein>
<dbReference type="GO" id="GO:0008107">
    <property type="term" value="F:galactoside 2-alpha-L-fucosyltransferase activity"/>
    <property type="evidence" value="ECO:0007669"/>
    <property type="project" value="InterPro"/>
</dbReference>
<reference evidence="3" key="1">
    <citation type="journal article" date="2014" name="Front. Microbiol.">
        <title>High frequency of phylogenetically diverse reductive dehalogenase-homologous genes in deep subseafloor sedimentary metagenomes.</title>
        <authorList>
            <person name="Kawai M."/>
            <person name="Futagami T."/>
            <person name="Toyoda A."/>
            <person name="Takaki Y."/>
            <person name="Nishi S."/>
            <person name="Hori S."/>
            <person name="Arai W."/>
            <person name="Tsubouchi T."/>
            <person name="Morono Y."/>
            <person name="Uchiyama I."/>
            <person name="Ito T."/>
            <person name="Fujiyama A."/>
            <person name="Inagaki F."/>
            <person name="Takami H."/>
        </authorList>
    </citation>
    <scope>NUCLEOTIDE SEQUENCE</scope>
    <source>
        <strain evidence="3">Expedition CK06-06</strain>
    </source>
</reference>
<keyword evidence="2" id="KW-0808">Transferase</keyword>
<evidence type="ECO:0000256" key="2">
    <source>
        <dbReference type="ARBA" id="ARBA00022679"/>
    </source>
</evidence>
<evidence type="ECO:0000313" key="3">
    <source>
        <dbReference type="EMBL" id="GAI92220.1"/>
    </source>
</evidence>
<name>X1TXA9_9ZZZZ</name>
<dbReference type="GO" id="GO:0016020">
    <property type="term" value="C:membrane"/>
    <property type="evidence" value="ECO:0007669"/>
    <property type="project" value="InterPro"/>
</dbReference>
<organism evidence="3">
    <name type="scientific">marine sediment metagenome</name>
    <dbReference type="NCBI Taxonomy" id="412755"/>
    <lineage>
        <taxon>unclassified sequences</taxon>
        <taxon>metagenomes</taxon>
        <taxon>ecological metagenomes</taxon>
    </lineage>
</organism>